<dbReference type="Pfam" id="PF00753">
    <property type="entry name" value="Lactamase_B"/>
    <property type="match status" value="1"/>
</dbReference>
<reference evidence="4" key="1">
    <citation type="journal article" date="2019" name="Int. J. Syst. Evol. Microbiol.">
        <title>The Global Catalogue of Microorganisms (GCM) 10K type strain sequencing project: providing services to taxonomists for standard genome sequencing and annotation.</title>
        <authorList>
            <consortium name="The Broad Institute Genomics Platform"/>
            <consortium name="The Broad Institute Genome Sequencing Center for Infectious Disease"/>
            <person name="Wu L."/>
            <person name="Ma J."/>
        </authorList>
    </citation>
    <scope>NUCLEOTIDE SEQUENCE [LARGE SCALE GENOMIC DNA]</scope>
    <source>
        <strain evidence="4">TISTR 1906</strain>
    </source>
</reference>
<sequence>MTLRPALLAATLALAFGFAHAAEPLQLKVYSADANSFNVSSVLISGDKEAVVVDAGFTRADAYRIAANVLDSGKTLTTILVSNADPDYYFGTETLQALFPQAKVQATPAVREKIQSTMAGKLAFWGPKMGVNAPAKPVLPEALAGNTLTVDGQAIEVRGTTGPLARRPYVWVPSLHAIVGNVAVAGNMHVWTADTQTPAERQAWIAQLDEMKALKPQVVVPGHMKPGTALDAQAIDFTRGYLVQFESALQQSKDSAGVIQAMRAAYPELGESASLELGAKVNKGEMRW</sequence>
<dbReference type="RefSeq" id="WP_066480492.1">
    <property type="nucleotide sequence ID" value="NZ_BCNT01000012.1"/>
</dbReference>
<feature type="domain" description="Metallo-beta-lactamase" evidence="2">
    <location>
        <begin position="38"/>
        <end position="223"/>
    </location>
</feature>
<organism evidence="3 4">
    <name type="scientific">Comamonas terrae</name>
    <dbReference type="NCBI Taxonomy" id="673548"/>
    <lineage>
        <taxon>Bacteria</taxon>
        <taxon>Pseudomonadati</taxon>
        <taxon>Pseudomonadota</taxon>
        <taxon>Betaproteobacteria</taxon>
        <taxon>Burkholderiales</taxon>
        <taxon>Comamonadaceae</taxon>
        <taxon>Comamonas</taxon>
    </lineage>
</organism>
<accession>A0ABW5URB7</accession>
<dbReference type="PANTHER" id="PTHR42951">
    <property type="entry name" value="METALLO-BETA-LACTAMASE DOMAIN-CONTAINING"/>
    <property type="match status" value="1"/>
</dbReference>
<dbReference type="InterPro" id="IPR001279">
    <property type="entry name" value="Metallo-B-lactamas"/>
</dbReference>
<dbReference type="EMBL" id="JBHUMV010000007">
    <property type="protein sequence ID" value="MFD2755484.1"/>
    <property type="molecule type" value="Genomic_DNA"/>
</dbReference>
<dbReference type="CDD" id="cd07739">
    <property type="entry name" value="metallo-hydrolase-like_MBL-fold"/>
    <property type="match status" value="1"/>
</dbReference>
<gene>
    <name evidence="3" type="ORF">ACFSW6_15485</name>
</gene>
<name>A0ABW5URB7_9BURK</name>
<dbReference type="Gene3D" id="3.60.15.10">
    <property type="entry name" value="Ribonuclease Z/Hydroxyacylglutathione hydrolase-like"/>
    <property type="match status" value="1"/>
</dbReference>
<comment type="caution">
    <text evidence="3">The sequence shown here is derived from an EMBL/GenBank/DDBJ whole genome shotgun (WGS) entry which is preliminary data.</text>
</comment>
<proteinExistence type="predicted"/>
<evidence type="ECO:0000313" key="3">
    <source>
        <dbReference type="EMBL" id="MFD2755484.1"/>
    </source>
</evidence>
<feature type="signal peptide" evidence="1">
    <location>
        <begin position="1"/>
        <end position="21"/>
    </location>
</feature>
<evidence type="ECO:0000313" key="4">
    <source>
        <dbReference type="Proteomes" id="UP001597463"/>
    </source>
</evidence>
<dbReference type="Proteomes" id="UP001597463">
    <property type="component" value="Unassembled WGS sequence"/>
</dbReference>
<dbReference type="PANTHER" id="PTHR42951:SF14">
    <property type="entry name" value="METALLO-BETA-LACTAMASE SUPERFAMILY PROTEIN"/>
    <property type="match status" value="1"/>
</dbReference>
<feature type="chain" id="PRO_5046598116" evidence="1">
    <location>
        <begin position="22"/>
        <end position="288"/>
    </location>
</feature>
<keyword evidence="1" id="KW-0732">Signal</keyword>
<evidence type="ECO:0000256" key="1">
    <source>
        <dbReference type="SAM" id="SignalP"/>
    </source>
</evidence>
<evidence type="ECO:0000259" key="2">
    <source>
        <dbReference type="SMART" id="SM00849"/>
    </source>
</evidence>
<dbReference type="InterPro" id="IPR050855">
    <property type="entry name" value="NDM-1-like"/>
</dbReference>
<keyword evidence="4" id="KW-1185">Reference proteome</keyword>
<dbReference type="InterPro" id="IPR036866">
    <property type="entry name" value="RibonucZ/Hydroxyglut_hydro"/>
</dbReference>
<dbReference type="SUPFAM" id="SSF56281">
    <property type="entry name" value="Metallo-hydrolase/oxidoreductase"/>
    <property type="match status" value="1"/>
</dbReference>
<dbReference type="SMART" id="SM00849">
    <property type="entry name" value="Lactamase_B"/>
    <property type="match status" value="1"/>
</dbReference>
<protein>
    <submittedName>
        <fullName evidence="3">MBL fold metallo-hydrolase</fullName>
    </submittedName>
</protein>